<dbReference type="GeneID" id="19954707"/>
<feature type="domain" description="Protein kinase" evidence="1">
    <location>
        <begin position="1"/>
        <end position="214"/>
    </location>
</feature>
<reference evidence="2 3" key="1">
    <citation type="submission" date="2012-04" db="EMBL/GenBank/DDBJ databases">
        <title>The Genome Sequence of Saprolegnia declina VS20.</title>
        <authorList>
            <consortium name="The Broad Institute Genome Sequencing Platform"/>
            <person name="Russ C."/>
            <person name="Nusbaum C."/>
            <person name="Tyler B."/>
            <person name="van West P."/>
            <person name="Dieguez-Uribeondo J."/>
            <person name="de Bruijn I."/>
            <person name="Tripathy S."/>
            <person name="Jiang R."/>
            <person name="Young S.K."/>
            <person name="Zeng Q."/>
            <person name="Gargeya S."/>
            <person name="Fitzgerald M."/>
            <person name="Haas B."/>
            <person name="Abouelleil A."/>
            <person name="Alvarado L."/>
            <person name="Arachchi H.M."/>
            <person name="Berlin A."/>
            <person name="Chapman S.B."/>
            <person name="Goldberg J."/>
            <person name="Griggs A."/>
            <person name="Gujja S."/>
            <person name="Hansen M."/>
            <person name="Howarth C."/>
            <person name="Imamovic A."/>
            <person name="Larimer J."/>
            <person name="McCowen C."/>
            <person name="Montmayeur A."/>
            <person name="Murphy C."/>
            <person name="Neiman D."/>
            <person name="Pearson M."/>
            <person name="Priest M."/>
            <person name="Roberts A."/>
            <person name="Saif S."/>
            <person name="Shea T."/>
            <person name="Sisk P."/>
            <person name="Sykes S."/>
            <person name="Wortman J."/>
            <person name="Nusbaum C."/>
            <person name="Birren B."/>
        </authorList>
    </citation>
    <scope>NUCLEOTIDE SEQUENCE [LARGE SCALE GENOMIC DNA]</scope>
    <source>
        <strain evidence="2 3">VS20</strain>
    </source>
</reference>
<dbReference type="eggNOG" id="KOG0192">
    <property type="taxonomic scope" value="Eukaryota"/>
</dbReference>
<dbReference type="InterPro" id="IPR008271">
    <property type="entry name" value="Ser/Thr_kinase_AS"/>
</dbReference>
<dbReference type="Pfam" id="PF00069">
    <property type="entry name" value="Pkinase"/>
    <property type="match status" value="1"/>
</dbReference>
<dbReference type="EMBL" id="JH767196">
    <property type="protein sequence ID" value="EQC28299.1"/>
    <property type="molecule type" value="Genomic_DNA"/>
</dbReference>
<evidence type="ECO:0000259" key="1">
    <source>
        <dbReference type="PROSITE" id="PS50011"/>
    </source>
</evidence>
<keyword evidence="2" id="KW-0808">Transferase</keyword>
<protein>
    <submittedName>
        <fullName evidence="2">TKL protein kinase</fullName>
    </submittedName>
</protein>
<dbReference type="OMA" id="NTPREYE"/>
<accession>T0PS25</accession>
<dbReference type="PANTHER" id="PTHR44329">
    <property type="entry name" value="SERINE/THREONINE-PROTEIN KINASE TNNI3K-RELATED"/>
    <property type="match status" value="1"/>
</dbReference>
<dbReference type="RefSeq" id="XP_008618303.1">
    <property type="nucleotide sequence ID" value="XM_008620081.1"/>
</dbReference>
<dbReference type="PRINTS" id="PR00109">
    <property type="entry name" value="TYRKINASE"/>
</dbReference>
<evidence type="ECO:0000313" key="3">
    <source>
        <dbReference type="Proteomes" id="UP000030762"/>
    </source>
</evidence>
<dbReference type="Proteomes" id="UP000030762">
    <property type="component" value="Unassembled WGS sequence"/>
</dbReference>
<dbReference type="OrthoDB" id="75074at2759"/>
<proteinExistence type="predicted"/>
<dbReference type="InterPro" id="IPR051681">
    <property type="entry name" value="Ser/Thr_Kinases-Pseudokinases"/>
</dbReference>
<dbReference type="GO" id="GO:0005524">
    <property type="term" value="F:ATP binding"/>
    <property type="evidence" value="ECO:0007669"/>
    <property type="project" value="InterPro"/>
</dbReference>
<organism evidence="2 3">
    <name type="scientific">Saprolegnia diclina (strain VS20)</name>
    <dbReference type="NCBI Taxonomy" id="1156394"/>
    <lineage>
        <taxon>Eukaryota</taxon>
        <taxon>Sar</taxon>
        <taxon>Stramenopiles</taxon>
        <taxon>Oomycota</taxon>
        <taxon>Saprolegniomycetes</taxon>
        <taxon>Saprolegniales</taxon>
        <taxon>Saprolegniaceae</taxon>
        <taxon>Saprolegnia</taxon>
    </lineage>
</organism>
<dbReference type="InterPro" id="IPR000719">
    <property type="entry name" value="Prot_kinase_dom"/>
</dbReference>
<dbReference type="InParanoid" id="T0PS25"/>
<dbReference type="GO" id="GO:0004674">
    <property type="term" value="F:protein serine/threonine kinase activity"/>
    <property type="evidence" value="ECO:0007669"/>
    <property type="project" value="TreeGrafter"/>
</dbReference>
<dbReference type="Gene3D" id="1.10.510.10">
    <property type="entry name" value="Transferase(Phosphotransferase) domain 1"/>
    <property type="match status" value="1"/>
</dbReference>
<gene>
    <name evidence="2" type="ORF">SDRG_13980</name>
</gene>
<dbReference type="SMART" id="SM00220">
    <property type="entry name" value="S_TKc"/>
    <property type="match status" value="1"/>
</dbReference>
<sequence>MESPYIVKLVGASWTRPIDIEAVVEYMDLGDLRTYLATHMATQFPWSDKALCVQSIVFGLVYLHTFDPPIIHRDLKSKNILLDAVKGTKLTDFGISREIDESSMTNGIGTYQWMAPEVISGTRYSAAADVYSFGVVLAELSTHQVPYSDAVHPETGRALTQQSILSKVTTGELQPTFDATTPMYVKEWGNRCLATNPDDRPTTLELTLFVRELVQRSSTVSL</sequence>
<dbReference type="PANTHER" id="PTHR44329:SF214">
    <property type="entry name" value="PROTEIN KINASE DOMAIN-CONTAINING PROTEIN"/>
    <property type="match status" value="1"/>
</dbReference>
<dbReference type="PIRSF" id="PIRSF000654">
    <property type="entry name" value="Integrin-linked_kinase"/>
    <property type="match status" value="1"/>
</dbReference>
<dbReference type="InterPro" id="IPR011009">
    <property type="entry name" value="Kinase-like_dom_sf"/>
</dbReference>
<evidence type="ECO:0000313" key="2">
    <source>
        <dbReference type="EMBL" id="EQC28299.1"/>
    </source>
</evidence>
<keyword evidence="3" id="KW-1185">Reference proteome</keyword>
<dbReference type="InterPro" id="IPR001245">
    <property type="entry name" value="Ser-Thr/Tyr_kinase_cat_dom"/>
</dbReference>
<dbReference type="STRING" id="1156394.T0PS25"/>
<keyword evidence="2" id="KW-0418">Kinase</keyword>
<dbReference type="VEuPathDB" id="FungiDB:SDRG_13980"/>
<dbReference type="PROSITE" id="PS00108">
    <property type="entry name" value="PROTEIN_KINASE_ST"/>
    <property type="match status" value="1"/>
</dbReference>
<dbReference type="SUPFAM" id="SSF56112">
    <property type="entry name" value="Protein kinase-like (PK-like)"/>
    <property type="match status" value="1"/>
</dbReference>
<dbReference type="PROSITE" id="PS50011">
    <property type="entry name" value="PROTEIN_KINASE_DOM"/>
    <property type="match status" value="1"/>
</dbReference>
<dbReference type="AlphaFoldDB" id="T0PS25"/>
<name>T0PS25_SAPDV</name>